<keyword evidence="4" id="KW-1133">Transmembrane helix</keyword>
<dbReference type="AlphaFoldDB" id="A0A380JP67"/>
<evidence type="ECO:0000313" key="7">
    <source>
        <dbReference type="Proteomes" id="UP000254461"/>
    </source>
</evidence>
<dbReference type="InterPro" id="IPR001173">
    <property type="entry name" value="Glyco_trans_2-like"/>
</dbReference>
<evidence type="ECO:0000256" key="3">
    <source>
        <dbReference type="ARBA" id="ARBA00022679"/>
    </source>
</evidence>
<organism evidence="6 7">
    <name type="scientific">Streptococcus equi subsp. equi</name>
    <dbReference type="NCBI Taxonomy" id="148942"/>
    <lineage>
        <taxon>Bacteria</taxon>
        <taxon>Bacillati</taxon>
        <taxon>Bacillota</taxon>
        <taxon>Bacilli</taxon>
        <taxon>Lactobacillales</taxon>
        <taxon>Streptococcaceae</taxon>
        <taxon>Streptococcus</taxon>
    </lineage>
</organism>
<evidence type="ECO:0000256" key="2">
    <source>
        <dbReference type="ARBA" id="ARBA00022676"/>
    </source>
</evidence>
<protein>
    <submittedName>
        <fullName evidence="6">Glycosyl transferase family protein</fullName>
        <ecNumber evidence="6">2.4.1.-</ecNumber>
    </submittedName>
</protein>
<dbReference type="Proteomes" id="UP000254461">
    <property type="component" value="Unassembled WGS sequence"/>
</dbReference>
<dbReference type="PANTHER" id="PTHR43630:SF1">
    <property type="entry name" value="POLY-BETA-1,6-N-ACETYL-D-GLUCOSAMINE SYNTHASE"/>
    <property type="match status" value="1"/>
</dbReference>
<dbReference type="SUPFAM" id="SSF53448">
    <property type="entry name" value="Nucleotide-diphospho-sugar transferases"/>
    <property type="match status" value="1"/>
</dbReference>
<dbReference type="PANTHER" id="PTHR43630">
    <property type="entry name" value="POLY-BETA-1,6-N-ACETYL-D-GLUCOSAMINE SYNTHASE"/>
    <property type="match status" value="1"/>
</dbReference>
<name>A0A380JP67_9STRE</name>
<feature type="transmembrane region" description="Helical" evidence="4">
    <location>
        <begin position="355"/>
        <end position="373"/>
    </location>
</feature>
<feature type="transmembrane region" description="Helical" evidence="4">
    <location>
        <begin position="12"/>
        <end position="38"/>
    </location>
</feature>
<sequence length="464" mass="52646">MQLLFLVLKYSQYLFLAFLIAYASFLLLSLIVGAIHLYERRQQVPLGDDVSLLPVSILVPAYNEALTIIETVESLLMLDYGCYEIIVIDDGSTDHTAKLLKERFHLEAVTCSINQRIPTRPLKAVSQKQLKHVRLTLLEKENGGKGDSLNLGINAAQYDYFLCMDADSMLQEDSLKHIAKTAAKDPSVIAVGGMVKVSQGVELAAGRIVDYHLPRQLIPCAQAIEYDCAFFGARILLDQAAGNLIISGAFGLFKKELAIAVDGYDTGTLGEDMELVMKLHFFCQNNKIPYRIGYETDAICWSQAPSRLKDLCQQRRRWFLGLYQCLKKYLQFFVSGRFKVTVLISYVLYLLFELLSPFIEAFGVIIIVLSLLCHQLNTTFFVSLMLLYICYCVLIALTSFLNRVYFQNYRSITLFDMVWVIYAAIYQCLVLHTVLTLIKVSSFIGYQRKKNAWGQITRDKHRAA</sequence>
<keyword evidence="4" id="KW-0812">Transmembrane</keyword>
<evidence type="ECO:0000313" key="6">
    <source>
        <dbReference type="EMBL" id="SUN46065.1"/>
    </source>
</evidence>
<dbReference type="InterPro" id="IPR029044">
    <property type="entry name" value="Nucleotide-diphossugar_trans"/>
</dbReference>
<evidence type="ECO:0000259" key="5">
    <source>
        <dbReference type="Pfam" id="PF00535"/>
    </source>
</evidence>
<evidence type="ECO:0000256" key="1">
    <source>
        <dbReference type="ARBA" id="ARBA00006739"/>
    </source>
</evidence>
<gene>
    <name evidence="6" type="primary">icaA_2</name>
    <name evidence="6" type="ORF">NCTC12092_00827</name>
</gene>
<dbReference type="EC" id="2.4.1.-" evidence="6"/>
<feature type="transmembrane region" description="Helical" evidence="4">
    <location>
        <begin position="420"/>
        <end position="440"/>
    </location>
</feature>
<dbReference type="RefSeq" id="WP_115250862.1">
    <property type="nucleotide sequence ID" value="NZ_UHFF01000002.1"/>
</dbReference>
<comment type="similarity">
    <text evidence="1">Belongs to the glycosyltransferase 2 family.</text>
</comment>
<keyword evidence="2 6" id="KW-0328">Glycosyltransferase</keyword>
<dbReference type="Gene3D" id="3.90.550.10">
    <property type="entry name" value="Spore Coat Polysaccharide Biosynthesis Protein SpsA, Chain A"/>
    <property type="match status" value="1"/>
</dbReference>
<dbReference type="CDD" id="cd06423">
    <property type="entry name" value="CESA_like"/>
    <property type="match status" value="1"/>
</dbReference>
<keyword evidence="4" id="KW-0472">Membrane</keyword>
<dbReference type="EMBL" id="UHFF01000002">
    <property type="protein sequence ID" value="SUN46065.1"/>
    <property type="molecule type" value="Genomic_DNA"/>
</dbReference>
<dbReference type="GO" id="GO:0016757">
    <property type="term" value="F:glycosyltransferase activity"/>
    <property type="evidence" value="ECO:0007669"/>
    <property type="project" value="UniProtKB-KW"/>
</dbReference>
<accession>A0A380JP67</accession>
<proteinExistence type="inferred from homology"/>
<reference evidence="6 7" key="1">
    <citation type="submission" date="2018-06" db="EMBL/GenBank/DDBJ databases">
        <authorList>
            <consortium name="Pathogen Informatics"/>
            <person name="Doyle S."/>
        </authorList>
    </citation>
    <scope>NUCLEOTIDE SEQUENCE [LARGE SCALE GENOMIC DNA]</scope>
    <source>
        <strain evidence="6 7">NCTC12092</strain>
    </source>
</reference>
<dbReference type="Pfam" id="PF00535">
    <property type="entry name" value="Glycos_transf_2"/>
    <property type="match status" value="1"/>
</dbReference>
<keyword evidence="3 6" id="KW-0808">Transferase</keyword>
<feature type="transmembrane region" description="Helical" evidence="4">
    <location>
        <begin position="380"/>
        <end position="400"/>
    </location>
</feature>
<evidence type="ECO:0000256" key="4">
    <source>
        <dbReference type="SAM" id="Phobius"/>
    </source>
</evidence>
<feature type="domain" description="Glycosyltransferase 2-like" evidence="5">
    <location>
        <begin position="56"/>
        <end position="206"/>
    </location>
</feature>